<reference evidence="2 3" key="1">
    <citation type="submission" date="2021-05" db="EMBL/GenBank/DDBJ databases">
        <title>A Polyphasic approach of four new species of the genus Ohtaekwangia: Ohtaekwangia histidinii sp. nov., Ohtaekwangia cretensis sp. nov., Ohtaekwangia indiensis sp. nov., Ohtaekwangia reichenbachii sp. nov. from diverse environment.</title>
        <authorList>
            <person name="Octaviana S."/>
        </authorList>
    </citation>
    <scope>NUCLEOTIDE SEQUENCE [LARGE SCALE GENOMIC DNA]</scope>
    <source>
        <strain evidence="2 3">PWU4</strain>
    </source>
</reference>
<dbReference type="InterPro" id="IPR013096">
    <property type="entry name" value="Cupin_2"/>
</dbReference>
<organism evidence="2 3">
    <name type="scientific">Chryseosolibacter histidini</name>
    <dbReference type="NCBI Taxonomy" id="2782349"/>
    <lineage>
        <taxon>Bacteria</taxon>
        <taxon>Pseudomonadati</taxon>
        <taxon>Bacteroidota</taxon>
        <taxon>Cytophagia</taxon>
        <taxon>Cytophagales</taxon>
        <taxon>Chryseotaleaceae</taxon>
        <taxon>Chryseosolibacter</taxon>
    </lineage>
</organism>
<protein>
    <submittedName>
        <fullName evidence="2">Cupin domain-containing protein</fullName>
    </submittedName>
</protein>
<evidence type="ECO:0000259" key="1">
    <source>
        <dbReference type="Pfam" id="PF07883"/>
    </source>
</evidence>
<feature type="domain" description="Cupin type-2" evidence="1">
    <location>
        <begin position="37"/>
        <end position="92"/>
    </location>
</feature>
<comment type="caution">
    <text evidence="2">The sequence shown here is derived from an EMBL/GenBank/DDBJ whole genome shotgun (WGS) entry which is preliminary data.</text>
</comment>
<dbReference type="InterPro" id="IPR014710">
    <property type="entry name" value="RmlC-like_jellyroll"/>
</dbReference>
<sequence length="111" mass="12528">MKIALADLLKKLPLPATAKWPEGVWDLEGFRHGSMSLIVFAPHGKDYQTVHDQDELYFVMKGSGTLVREGRRYTFETGDALFVAAGEDHHFEDFSEDLTLWAVFWGPKGGE</sequence>
<dbReference type="Gene3D" id="2.60.120.10">
    <property type="entry name" value="Jelly Rolls"/>
    <property type="match status" value="1"/>
</dbReference>
<evidence type="ECO:0000313" key="2">
    <source>
        <dbReference type="EMBL" id="MBT1701405.1"/>
    </source>
</evidence>
<dbReference type="AlphaFoldDB" id="A0AAP2DS02"/>
<dbReference type="Pfam" id="PF07883">
    <property type="entry name" value="Cupin_2"/>
    <property type="match status" value="1"/>
</dbReference>
<gene>
    <name evidence="2" type="ORF">KK083_31215</name>
</gene>
<keyword evidence="3" id="KW-1185">Reference proteome</keyword>
<dbReference type="InterPro" id="IPR011051">
    <property type="entry name" value="RmlC_Cupin_sf"/>
</dbReference>
<dbReference type="EMBL" id="JAHESF010000070">
    <property type="protein sequence ID" value="MBT1701405.1"/>
    <property type="molecule type" value="Genomic_DNA"/>
</dbReference>
<proteinExistence type="predicted"/>
<name>A0AAP2DS02_9BACT</name>
<accession>A0AAP2DS02</accession>
<dbReference type="SUPFAM" id="SSF51182">
    <property type="entry name" value="RmlC-like cupins"/>
    <property type="match status" value="1"/>
</dbReference>
<evidence type="ECO:0000313" key="3">
    <source>
        <dbReference type="Proteomes" id="UP001319200"/>
    </source>
</evidence>
<dbReference type="Proteomes" id="UP001319200">
    <property type="component" value="Unassembled WGS sequence"/>
</dbReference>
<dbReference type="RefSeq" id="WP_254170086.1">
    <property type="nucleotide sequence ID" value="NZ_JAHESF010000070.1"/>
</dbReference>